<dbReference type="Gene3D" id="2.40.40.20">
    <property type="match status" value="1"/>
</dbReference>
<evidence type="ECO:0000256" key="2">
    <source>
        <dbReference type="ARBA" id="ARBA00022679"/>
    </source>
</evidence>
<dbReference type="GO" id="GO:0003899">
    <property type="term" value="F:DNA-directed RNA polymerase activity"/>
    <property type="evidence" value="ECO:0007669"/>
    <property type="project" value="UniProtKB-EC"/>
</dbReference>
<dbReference type="Proteomes" id="UP000648257">
    <property type="component" value="Unassembled WGS sequence"/>
</dbReference>
<feature type="binding site" evidence="8">
    <location>
        <position position="464"/>
    </location>
    <ligand>
        <name>Mg(2+)</name>
        <dbReference type="ChEBI" id="CHEBI:18420"/>
    </ligand>
</feature>
<dbReference type="Gene3D" id="1.10.150.390">
    <property type="match status" value="1"/>
</dbReference>
<feature type="binding site" evidence="8">
    <location>
        <position position="889"/>
    </location>
    <ligand>
        <name>Zn(2+)</name>
        <dbReference type="ChEBI" id="CHEBI:29105"/>
        <label>2</label>
    </ligand>
</feature>
<dbReference type="PANTHER" id="PTHR19376">
    <property type="entry name" value="DNA-DIRECTED RNA POLYMERASE"/>
    <property type="match status" value="1"/>
</dbReference>
<dbReference type="RefSeq" id="WP_186921958.1">
    <property type="nucleotide sequence ID" value="NZ_JACOFW010000004.1"/>
</dbReference>
<dbReference type="InterPro" id="IPR007081">
    <property type="entry name" value="RNA_pol_Rpb1_5"/>
</dbReference>
<dbReference type="Gene3D" id="1.10.274.100">
    <property type="entry name" value="RNA polymerase Rpb1, domain 3"/>
    <property type="match status" value="1"/>
</dbReference>
<feature type="domain" description="RNA polymerase N-terminal" evidence="10">
    <location>
        <begin position="235"/>
        <end position="514"/>
    </location>
</feature>
<keyword evidence="4 8" id="KW-0479">Metal-binding</keyword>
<comment type="subunit">
    <text evidence="8">The RNAP catalytic core consists of 2 alpha, 1 beta, 1 beta' and 1 omega subunit. When a sigma factor is associated with the core the holoenzyme is formed, which can initiate transcription.</text>
</comment>
<dbReference type="Gene3D" id="2.40.50.100">
    <property type="match status" value="3"/>
</dbReference>
<dbReference type="CDD" id="cd02655">
    <property type="entry name" value="RNAP_beta'_C"/>
    <property type="match status" value="1"/>
</dbReference>
<evidence type="ECO:0000256" key="1">
    <source>
        <dbReference type="ARBA" id="ARBA00022478"/>
    </source>
</evidence>
<comment type="cofactor">
    <cofactor evidence="8">
        <name>Zn(2+)</name>
        <dbReference type="ChEBI" id="CHEBI:29105"/>
    </cofactor>
    <text evidence="8">Binds 2 Zn(2+) ions per subunit.</text>
</comment>
<evidence type="ECO:0000313" key="12">
    <source>
        <dbReference type="Proteomes" id="UP000648257"/>
    </source>
</evidence>
<protein>
    <recommendedName>
        <fullName evidence="8">DNA-directed RNA polymerase subunit beta'</fullName>
        <shortName evidence="8">RNAP subunit beta'</shortName>
        <ecNumber evidence="8">2.7.7.6</ecNumber>
    </recommendedName>
    <alternativeName>
        <fullName evidence="8">RNA polymerase subunit beta'</fullName>
    </alternativeName>
    <alternativeName>
        <fullName evidence="8">Transcriptase subunit beta'</fullName>
    </alternativeName>
</protein>
<evidence type="ECO:0000256" key="5">
    <source>
        <dbReference type="ARBA" id="ARBA00022833"/>
    </source>
</evidence>
<dbReference type="Pfam" id="PF00623">
    <property type="entry name" value="RNA_pol_Rpb1_2"/>
    <property type="match status" value="2"/>
</dbReference>
<evidence type="ECO:0000256" key="8">
    <source>
        <dbReference type="HAMAP-Rule" id="MF_01322"/>
    </source>
</evidence>
<feature type="binding site" evidence="8">
    <location>
        <position position="462"/>
    </location>
    <ligand>
        <name>Mg(2+)</name>
        <dbReference type="ChEBI" id="CHEBI:18420"/>
    </ligand>
</feature>
<evidence type="ECO:0000313" key="11">
    <source>
        <dbReference type="EMBL" id="MBC3806875.1"/>
    </source>
</evidence>
<dbReference type="Gene3D" id="1.10.1790.20">
    <property type="match status" value="1"/>
</dbReference>
<dbReference type="InterPro" id="IPR006592">
    <property type="entry name" value="RNA_pol_N"/>
</dbReference>
<name>A0ABR6X2U9_9BURK</name>
<keyword evidence="8" id="KW-0460">Magnesium</keyword>
<gene>
    <name evidence="8 11" type="primary">rpoC</name>
    <name evidence="11" type="ORF">H8K52_05890</name>
</gene>
<evidence type="ECO:0000256" key="9">
    <source>
        <dbReference type="RuleBase" id="RU004279"/>
    </source>
</evidence>
<dbReference type="InterPro" id="IPR007080">
    <property type="entry name" value="RNA_pol_Rpb1_1"/>
</dbReference>
<keyword evidence="12" id="KW-1185">Reference proteome</keyword>
<dbReference type="InterPro" id="IPR000722">
    <property type="entry name" value="RNA_pol_asu"/>
</dbReference>
<feature type="binding site" evidence="8">
    <location>
        <position position="70"/>
    </location>
    <ligand>
        <name>Zn(2+)</name>
        <dbReference type="ChEBI" id="CHEBI:29105"/>
        <label>1</label>
    </ligand>
</feature>
<dbReference type="HAMAP" id="MF_01322">
    <property type="entry name" value="RNApol_bact_RpoC"/>
    <property type="match status" value="1"/>
</dbReference>
<dbReference type="NCBIfam" id="TIGR02386">
    <property type="entry name" value="rpoC_TIGR"/>
    <property type="match status" value="1"/>
</dbReference>
<organism evidence="11 12">
    <name type="scientific">Undibacterium seohonense</name>
    <dbReference type="NCBI Taxonomy" id="1344950"/>
    <lineage>
        <taxon>Bacteria</taxon>
        <taxon>Pseudomonadati</taxon>
        <taxon>Pseudomonadota</taxon>
        <taxon>Betaproteobacteria</taxon>
        <taxon>Burkholderiales</taxon>
        <taxon>Oxalobacteraceae</taxon>
        <taxon>Undibacterium</taxon>
    </lineage>
</organism>
<dbReference type="Gene3D" id="1.10.132.30">
    <property type="match status" value="1"/>
</dbReference>
<dbReference type="InterPro" id="IPR007083">
    <property type="entry name" value="RNA_pol_Rpb1_4"/>
</dbReference>
<dbReference type="PANTHER" id="PTHR19376:SF54">
    <property type="entry name" value="DNA-DIRECTED RNA POLYMERASE SUBUNIT BETA"/>
    <property type="match status" value="1"/>
</dbReference>
<dbReference type="InterPro" id="IPR045867">
    <property type="entry name" value="DNA-dir_RpoC_beta_prime"/>
</dbReference>
<feature type="binding site" evidence="8">
    <location>
        <position position="815"/>
    </location>
    <ligand>
        <name>Zn(2+)</name>
        <dbReference type="ChEBI" id="CHEBI:29105"/>
        <label>2</label>
    </ligand>
</feature>
<feature type="binding site" evidence="8">
    <location>
        <position position="460"/>
    </location>
    <ligand>
        <name>Mg(2+)</name>
        <dbReference type="ChEBI" id="CHEBI:18420"/>
    </ligand>
</feature>
<keyword evidence="1 8" id="KW-0240">DNA-directed RNA polymerase</keyword>
<comment type="similarity">
    <text evidence="8 9">Belongs to the RNA polymerase beta' chain family.</text>
</comment>
<evidence type="ECO:0000259" key="10">
    <source>
        <dbReference type="SMART" id="SM00663"/>
    </source>
</evidence>
<dbReference type="CDD" id="cd01609">
    <property type="entry name" value="RNAP_beta'_N"/>
    <property type="match status" value="1"/>
</dbReference>
<evidence type="ECO:0000256" key="7">
    <source>
        <dbReference type="ARBA" id="ARBA00048552"/>
    </source>
</evidence>
<evidence type="ECO:0000256" key="6">
    <source>
        <dbReference type="ARBA" id="ARBA00023163"/>
    </source>
</evidence>
<dbReference type="InterPro" id="IPR007066">
    <property type="entry name" value="RNA_pol_Rpb1_3"/>
</dbReference>
<dbReference type="EMBL" id="JACOFW010000004">
    <property type="protein sequence ID" value="MBC3806875.1"/>
    <property type="molecule type" value="Genomic_DNA"/>
</dbReference>
<proteinExistence type="inferred from homology"/>
<dbReference type="InterPro" id="IPR042102">
    <property type="entry name" value="RNA_pol_Rpb1_3_sf"/>
</dbReference>
<sequence>MKALLDLFKQVQPNEQFDAIKIGLASPEKIRSWSYGEVKKPETINYRTFKPERDGLFCAKIFGPIKDYECLCGKYKRLKHRGVICEKCGVEVTLAKVRRERMGHIELASPTAHIWFLKSLPSRLGMVLDMTLRDIERVLYFEAYVVTDPGMTPLKKCQIMSEDDYAAKYEEHGDEFTAFMGAEGIRELLRSIDIDRDAETLRTELKESKSEAKIKKYSKRLKVLEAFQRSGIKPDWMIMEVLPVLPPELRPLVPLDGGRFATSDLNDLYRRVINRNNRLKRLMELRAPEIITRNEKRMLQEAVDSLLDNGRRGKAMTGANKRPLKSLAEMIKGKGGRFRQNLLGKRVDYSGRSVIVVGPQLKLHQCGLPKLMALELFKPFIFNKLELLGLATTIKAAKKLVEIQEPVVWDILEEVIREHPIMLNRAPTLHRLGIQAFEPVLIEGKAIQLHPLVCAAFNADFDGDQMAVHVPLSIEAQMEARTLMLASNNILFPSNGEPSIVPSQDIVLGLYYASREAINGKGEGMMFPDVSEAIRAWDNKEVELATRITVRITEYPKDKATGEFVKTVKRYETTVGRAILSEILPKGLPFSVLNRPLKKKEISKLIDTSFRKCGLRATVVFADQLMQSGFRLATRAGISICIDDMLVPPQKVTLLAAAEHEVKQIEQQYASGLVTAGERYNKVVDIWGKTGDEVGKAMMEQLKVEPVTRRDGTVGTQESFNAIYMMADSGARGSAAQIRQLAGMRGLMAKPDGSIIETPITANFREGLNVLQYFISTHGARKGLADTALKTANSGYLTRRLVDVTQDLVVIEDDCGTSNGASMKAIVEGGEVNVPLRDLILGRVAANDIVNPETQETLYAAGTLLDEFMVEEIEALGIDEVKVRTPLTCDTRYGLCAMCYGRDLGRGAMVNAGEAVGVIAAQSIGEPGTQLTMRTFHIGGAASRAAIASSVEAKSNGTIRFTATMRYVTNGKGDQIVISRSGEVLITDDHGRERERHKVPYGATLIVKDGMTIKAGTDLATWDPLTRPIITEYTGQVKFENVEEGVTVAKQVDDVTGLSTLVVIDAKRRGSAAGKSLRPQVKLLNEAGEEVKISGTEHAVTIGFQVGALITVKDGQQVHVGEVLARIPTESQKTRDITGGLPRVAELFEARSPKDAGMLAEVTGTVAFGKETKGKQRLEITDMDGQKHEFLITKDKQVLVHDGQVVNKGEMIVDGPADPQDILRLLGIEALARYIVDEVQDVYRLQGVKINDKHIEVIVRQMLRRVVVVNPGDANYIMGEQVERSDLLGENDRVLAAGGIPATYENILLGITKASLSTDSFISAASFQETTRVLTEAAIMGKKDTLRGLKENVIVGRLIPAGTGLAYHRARKMKESWEADERAALLQAEKEIFAPAAEVVAIDVNTDEA</sequence>
<comment type="cofactor">
    <cofactor evidence="8">
        <name>Mg(2+)</name>
        <dbReference type="ChEBI" id="CHEBI:18420"/>
    </cofactor>
    <text evidence="8">Binds 1 Mg(2+) ion per subunit.</text>
</comment>
<dbReference type="GO" id="GO:0000428">
    <property type="term" value="C:DNA-directed RNA polymerase complex"/>
    <property type="evidence" value="ECO:0007669"/>
    <property type="project" value="UniProtKB-KW"/>
</dbReference>
<dbReference type="InterPro" id="IPR044893">
    <property type="entry name" value="RNA_pol_Rpb1_clamp_domain"/>
</dbReference>
<dbReference type="Gene3D" id="1.10.40.90">
    <property type="match status" value="1"/>
</dbReference>
<comment type="function">
    <text evidence="8 9">DNA-dependent RNA polymerase catalyzes the transcription of DNA into RNA using the four ribonucleoside triphosphates as substrates.</text>
</comment>
<dbReference type="Pfam" id="PF04998">
    <property type="entry name" value="RNA_pol_Rpb1_5"/>
    <property type="match status" value="1"/>
</dbReference>
<feature type="binding site" evidence="8">
    <location>
        <position position="88"/>
    </location>
    <ligand>
        <name>Zn(2+)</name>
        <dbReference type="ChEBI" id="CHEBI:29105"/>
        <label>1</label>
    </ligand>
</feature>
<dbReference type="Pfam" id="PF05000">
    <property type="entry name" value="RNA_pol_Rpb1_4"/>
    <property type="match status" value="1"/>
</dbReference>
<dbReference type="SUPFAM" id="SSF64484">
    <property type="entry name" value="beta and beta-prime subunits of DNA dependent RNA-polymerase"/>
    <property type="match status" value="1"/>
</dbReference>
<keyword evidence="3 8" id="KW-0548">Nucleotidyltransferase</keyword>
<evidence type="ECO:0000256" key="4">
    <source>
        <dbReference type="ARBA" id="ARBA00022723"/>
    </source>
</evidence>
<keyword evidence="2 8" id="KW-0808">Transferase</keyword>
<comment type="catalytic activity">
    <reaction evidence="7 8 9">
        <text>RNA(n) + a ribonucleoside 5'-triphosphate = RNA(n+1) + diphosphate</text>
        <dbReference type="Rhea" id="RHEA:21248"/>
        <dbReference type="Rhea" id="RHEA-COMP:14527"/>
        <dbReference type="Rhea" id="RHEA-COMP:17342"/>
        <dbReference type="ChEBI" id="CHEBI:33019"/>
        <dbReference type="ChEBI" id="CHEBI:61557"/>
        <dbReference type="ChEBI" id="CHEBI:140395"/>
        <dbReference type="EC" id="2.7.7.6"/>
    </reaction>
</comment>
<dbReference type="InterPro" id="IPR038120">
    <property type="entry name" value="Rpb1_funnel_sf"/>
</dbReference>
<feature type="binding site" evidence="8">
    <location>
        <position position="72"/>
    </location>
    <ligand>
        <name>Zn(2+)</name>
        <dbReference type="ChEBI" id="CHEBI:29105"/>
        <label>1</label>
    </ligand>
</feature>
<dbReference type="SMART" id="SM00663">
    <property type="entry name" value="RPOLA_N"/>
    <property type="match status" value="1"/>
</dbReference>
<feature type="binding site" evidence="8">
    <location>
        <position position="899"/>
    </location>
    <ligand>
        <name>Zn(2+)</name>
        <dbReference type="ChEBI" id="CHEBI:29105"/>
        <label>2</label>
    </ligand>
</feature>
<reference evidence="11 12" key="1">
    <citation type="submission" date="2020-08" db="EMBL/GenBank/DDBJ databases">
        <title>Novel species isolated from subtropical streams in China.</title>
        <authorList>
            <person name="Lu H."/>
        </authorList>
    </citation>
    <scope>NUCLEOTIDE SEQUENCE [LARGE SCALE GENOMIC DNA]</scope>
    <source>
        <strain evidence="11 12">KACC 16656</strain>
    </source>
</reference>
<keyword evidence="5 8" id="KW-0862">Zinc</keyword>
<feature type="binding site" evidence="8">
    <location>
        <position position="896"/>
    </location>
    <ligand>
        <name>Zn(2+)</name>
        <dbReference type="ChEBI" id="CHEBI:29105"/>
        <label>2</label>
    </ligand>
</feature>
<dbReference type="InterPro" id="IPR012754">
    <property type="entry name" value="DNA-dir_RpoC_beta_prime_bact"/>
</dbReference>
<evidence type="ECO:0000256" key="3">
    <source>
        <dbReference type="ARBA" id="ARBA00022695"/>
    </source>
</evidence>
<comment type="caution">
    <text evidence="11">The sequence shown here is derived from an EMBL/GenBank/DDBJ whole genome shotgun (WGS) entry which is preliminary data.</text>
</comment>
<keyword evidence="6 8" id="KW-0804">Transcription</keyword>
<dbReference type="Pfam" id="PF04997">
    <property type="entry name" value="RNA_pol_Rpb1_1"/>
    <property type="match status" value="1"/>
</dbReference>
<dbReference type="EC" id="2.7.7.6" evidence="8"/>
<accession>A0ABR6X2U9</accession>
<feature type="binding site" evidence="8">
    <location>
        <position position="85"/>
    </location>
    <ligand>
        <name>Zn(2+)</name>
        <dbReference type="ChEBI" id="CHEBI:29105"/>
        <label>1</label>
    </ligand>
</feature>
<dbReference type="Gene3D" id="4.10.860.120">
    <property type="entry name" value="RNA polymerase II, clamp domain"/>
    <property type="match status" value="1"/>
</dbReference>
<dbReference type="Pfam" id="PF04983">
    <property type="entry name" value="RNA_pol_Rpb1_3"/>
    <property type="match status" value="1"/>
</dbReference>